<dbReference type="EMBL" id="CAJNRF010007019">
    <property type="protein sequence ID" value="CAF2087894.1"/>
    <property type="molecule type" value="Genomic_DNA"/>
</dbReference>
<dbReference type="PANTHER" id="PTHR45641">
    <property type="entry name" value="TETRATRICOPEPTIDE REPEAT PROTEIN (AFU_ORTHOLOGUE AFUA_6G03870)"/>
    <property type="match status" value="1"/>
</dbReference>
<evidence type="ECO:0000313" key="10">
    <source>
        <dbReference type="EMBL" id="CAF2087894.1"/>
    </source>
</evidence>
<feature type="repeat" description="TPR" evidence="8">
    <location>
        <begin position="438"/>
        <end position="471"/>
    </location>
</feature>
<evidence type="ECO:0000256" key="2">
    <source>
        <dbReference type="ARBA" id="ARBA00022676"/>
    </source>
</evidence>
<comment type="similarity">
    <text evidence="1 9">Belongs to the Arg-specific ADP-ribosyltransferase family.</text>
</comment>
<keyword evidence="12" id="KW-1185">Reference proteome</keyword>
<dbReference type="PROSITE" id="PS51996">
    <property type="entry name" value="TR_MART"/>
    <property type="match status" value="1"/>
</dbReference>
<keyword evidence="3 9" id="KW-0808">Transferase</keyword>
<keyword evidence="6 8" id="KW-0802">TPR repeat</keyword>
<feature type="repeat" description="TPR" evidence="8">
    <location>
        <begin position="522"/>
        <end position="551"/>
    </location>
</feature>
<keyword evidence="5" id="KW-0677">Repeat</keyword>
<dbReference type="SUPFAM" id="SSF48452">
    <property type="entry name" value="TPR-like"/>
    <property type="match status" value="1"/>
</dbReference>
<dbReference type="InterPro" id="IPR019734">
    <property type="entry name" value="TPR_rpt"/>
</dbReference>
<dbReference type="GO" id="GO:0016779">
    <property type="term" value="F:nucleotidyltransferase activity"/>
    <property type="evidence" value="ECO:0007669"/>
    <property type="project" value="UniProtKB-KW"/>
</dbReference>
<evidence type="ECO:0000256" key="7">
    <source>
        <dbReference type="ARBA" id="ARBA00047597"/>
    </source>
</evidence>
<dbReference type="PROSITE" id="PS50005">
    <property type="entry name" value="TPR"/>
    <property type="match status" value="3"/>
</dbReference>
<evidence type="ECO:0000256" key="1">
    <source>
        <dbReference type="ARBA" id="ARBA00009558"/>
    </source>
</evidence>
<dbReference type="EMBL" id="CAJOBG010009790">
    <property type="protein sequence ID" value="CAF4273669.1"/>
    <property type="molecule type" value="Genomic_DNA"/>
</dbReference>
<dbReference type="SMART" id="SM00028">
    <property type="entry name" value="TPR"/>
    <property type="match status" value="5"/>
</dbReference>
<dbReference type="Pfam" id="PF13424">
    <property type="entry name" value="TPR_12"/>
    <property type="match status" value="2"/>
</dbReference>
<dbReference type="PANTHER" id="PTHR45641:SF19">
    <property type="entry name" value="NEPHROCYSTIN-3"/>
    <property type="match status" value="1"/>
</dbReference>
<comment type="caution">
    <text evidence="11">The sequence shown here is derived from an EMBL/GenBank/DDBJ whole genome shotgun (WGS) entry which is preliminary data.</text>
</comment>
<dbReference type="EC" id="2.4.2.31" evidence="9"/>
<dbReference type="Pfam" id="PF01129">
    <property type="entry name" value="ART"/>
    <property type="match status" value="1"/>
</dbReference>
<evidence type="ECO:0000256" key="8">
    <source>
        <dbReference type="PROSITE-ProRule" id="PRU00339"/>
    </source>
</evidence>
<evidence type="ECO:0000256" key="3">
    <source>
        <dbReference type="ARBA" id="ARBA00022679"/>
    </source>
</evidence>
<evidence type="ECO:0000256" key="4">
    <source>
        <dbReference type="ARBA" id="ARBA00022695"/>
    </source>
</evidence>
<dbReference type="Proteomes" id="UP000663856">
    <property type="component" value="Unassembled WGS sequence"/>
</dbReference>
<keyword evidence="9" id="KW-0521">NADP</keyword>
<dbReference type="Gene3D" id="3.90.176.10">
    <property type="entry name" value="Toxin ADP-ribosyltransferase, Chain A, domain 1"/>
    <property type="match status" value="1"/>
</dbReference>
<protein>
    <recommendedName>
        <fullName evidence="9">NAD(P)(+)--arginine ADP-ribosyltransferase</fullName>
        <ecNumber evidence="9">2.4.2.31</ecNumber>
    </recommendedName>
    <alternativeName>
        <fullName evidence="9">Mono(ADP-ribosyl)transferase</fullName>
    </alternativeName>
</protein>
<dbReference type="InterPro" id="IPR000768">
    <property type="entry name" value="ART"/>
</dbReference>
<dbReference type="PROSITE" id="PS50293">
    <property type="entry name" value="TPR_REGION"/>
    <property type="match status" value="1"/>
</dbReference>
<evidence type="ECO:0000256" key="5">
    <source>
        <dbReference type="ARBA" id="ARBA00022737"/>
    </source>
</evidence>
<sequence>MYDKVFLIVSGALAQQIVPRLHPVPQLSSIYIYCQNRSKHEHWIKKWTKVQGVYTEWIPLYESLVRDVPVDDKKPSEFTFAPIGDVSKEVLKKLEPSFMYTQLLKEILLKREYNDRCLRDFSKYCREKMSEIYQRICEPDTNYSKTFEKSVSEYLKTVDEFESTYEPGNAIEWYTRHTFIFKLVNYSLRKQVVNYIVKMGFFIHDLHMQIHKLYNEQYHNKKAKEFKVYRGQAVDEETFKKMNKDALMGFNGFLSTTRAIDVARDFVSHARNKIGKKTILFTIDMDSSEPMTPFAEVEHISCFPEEKEILFSMHAVFRIIDKKIDDNKEIWSITLKPTSDRDPQLIALANRIRFETQGETEQYRLGVLLIKLGEFKQAEEVFYALREYVSNEYEEALLYFHLGNIKYNQHQCDEALEIYKKVRDFYIKNPYAKEHNLASTFNNMGLIYDRKHDYQEAKYHYMKALEIYQRTKEATDPVFSTCFNNIGTINYRLKEYSEALTNFKKALEIGKASHRENHPDLASCYSNIGMAYECLKEYSEALPFYKRALEI</sequence>
<name>A0A820G705_9BILA</name>
<accession>A0A820G705</accession>
<dbReference type="GO" id="GO:0106274">
    <property type="term" value="F:NAD+-protein-arginine ADP-ribosyltransferase activity"/>
    <property type="evidence" value="ECO:0007669"/>
    <property type="project" value="UniProtKB-EC"/>
</dbReference>
<feature type="repeat" description="TPR" evidence="8">
    <location>
        <begin position="480"/>
        <end position="513"/>
    </location>
</feature>
<dbReference type="Gene3D" id="1.25.40.10">
    <property type="entry name" value="Tetratricopeptide repeat domain"/>
    <property type="match status" value="2"/>
</dbReference>
<keyword evidence="9" id="KW-0520">NAD</keyword>
<dbReference type="Proteomes" id="UP000663866">
    <property type="component" value="Unassembled WGS sequence"/>
</dbReference>
<evidence type="ECO:0000313" key="12">
    <source>
        <dbReference type="Proteomes" id="UP000663866"/>
    </source>
</evidence>
<comment type="catalytic activity">
    <reaction evidence="7 9">
        <text>L-arginyl-[protein] + NAD(+) = N(omega)-(ADP-D-ribosyl)-L-arginyl-[protein] + nicotinamide + H(+)</text>
        <dbReference type="Rhea" id="RHEA:19149"/>
        <dbReference type="Rhea" id="RHEA-COMP:10532"/>
        <dbReference type="Rhea" id="RHEA-COMP:15087"/>
        <dbReference type="ChEBI" id="CHEBI:15378"/>
        <dbReference type="ChEBI" id="CHEBI:17154"/>
        <dbReference type="ChEBI" id="CHEBI:29965"/>
        <dbReference type="ChEBI" id="CHEBI:57540"/>
        <dbReference type="ChEBI" id="CHEBI:142554"/>
        <dbReference type="EC" id="2.4.2.31"/>
    </reaction>
</comment>
<evidence type="ECO:0000256" key="6">
    <source>
        <dbReference type="ARBA" id="ARBA00022803"/>
    </source>
</evidence>
<dbReference type="InterPro" id="IPR011990">
    <property type="entry name" value="TPR-like_helical_dom_sf"/>
</dbReference>
<evidence type="ECO:0000256" key="9">
    <source>
        <dbReference type="RuleBase" id="RU361228"/>
    </source>
</evidence>
<evidence type="ECO:0000313" key="11">
    <source>
        <dbReference type="EMBL" id="CAF4273669.1"/>
    </source>
</evidence>
<gene>
    <name evidence="11" type="ORF">OVN521_LOCUS30237</name>
    <name evidence="10" type="ORF">WKI299_LOCUS17586</name>
</gene>
<dbReference type="AlphaFoldDB" id="A0A820G705"/>
<proteinExistence type="inferred from homology"/>
<keyword evidence="2 9" id="KW-0328">Glycosyltransferase</keyword>
<dbReference type="SUPFAM" id="SSF56399">
    <property type="entry name" value="ADP-ribosylation"/>
    <property type="match status" value="1"/>
</dbReference>
<reference evidence="11" key="1">
    <citation type="submission" date="2021-02" db="EMBL/GenBank/DDBJ databases">
        <authorList>
            <person name="Nowell W R."/>
        </authorList>
    </citation>
    <scope>NUCLEOTIDE SEQUENCE</scope>
</reference>
<keyword evidence="4" id="KW-0548">Nucleotidyltransferase</keyword>
<organism evidence="11 12">
    <name type="scientific">Rotaria magnacalcarata</name>
    <dbReference type="NCBI Taxonomy" id="392030"/>
    <lineage>
        <taxon>Eukaryota</taxon>
        <taxon>Metazoa</taxon>
        <taxon>Spiralia</taxon>
        <taxon>Gnathifera</taxon>
        <taxon>Rotifera</taxon>
        <taxon>Eurotatoria</taxon>
        <taxon>Bdelloidea</taxon>
        <taxon>Philodinida</taxon>
        <taxon>Philodinidae</taxon>
        <taxon>Rotaria</taxon>
    </lineage>
</organism>